<accession>A0A6B0R740</accession>
<proteinExistence type="predicted"/>
<organism evidence="2 3">
    <name type="scientific">Bos mutus</name>
    <name type="common">wild yak</name>
    <dbReference type="NCBI Taxonomy" id="72004"/>
    <lineage>
        <taxon>Eukaryota</taxon>
        <taxon>Metazoa</taxon>
        <taxon>Chordata</taxon>
        <taxon>Craniata</taxon>
        <taxon>Vertebrata</taxon>
        <taxon>Euteleostomi</taxon>
        <taxon>Mammalia</taxon>
        <taxon>Eutheria</taxon>
        <taxon>Laurasiatheria</taxon>
        <taxon>Artiodactyla</taxon>
        <taxon>Ruminantia</taxon>
        <taxon>Pecora</taxon>
        <taxon>Bovidae</taxon>
        <taxon>Bovinae</taxon>
        <taxon>Bos</taxon>
    </lineage>
</organism>
<evidence type="ECO:0000313" key="3">
    <source>
        <dbReference type="Proteomes" id="UP000322234"/>
    </source>
</evidence>
<gene>
    <name evidence="2" type="ORF">E5288_WYG010253</name>
</gene>
<sequence>MSILKTDHLLRRFVQDQTCFQNPGKLFTSGHEGKIPGVQTEKHFPRPEFTTIGQGQIPLGRHPQSLRAISTSRSQRYKTTRTVHK</sequence>
<protein>
    <submittedName>
        <fullName evidence="2">Uncharacterized protein</fullName>
    </submittedName>
</protein>
<keyword evidence="3" id="KW-1185">Reference proteome</keyword>
<evidence type="ECO:0000256" key="1">
    <source>
        <dbReference type="SAM" id="MobiDB-lite"/>
    </source>
</evidence>
<evidence type="ECO:0000313" key="2">
    <source>
        <dbReference type="EMBL" id="MXQ85999.1"/>
    </source>
</evidence>
<name>A0A6B0R740_9CETA</name>
<feature type="compositionally biased region" description="Basic residues" evidence="1">
    <location>
        <begin position="75"/>
        <end position="85"/>
    </location>
</feature>
<comment type="caution">
    <text evidence="2">The sequence shown here is derived from an EMBL/GenBank/DDBJ whole genome shotgun (WGS) entry which is preliminary data.</text>
</comment>
<dbReference type="Proteomes" id="UP000322234">
    <property type="component" value="Unassembled WGS sequence"/>
</dbReference>
<dbReference type="EMBL" id="VBQZ03000029">
    <property type="protein sequence ID" value="MXQ85999.1"/>
    <property type="molecule type" value="Genomic_DNA"/>
</dbReference>
<dbReference type="AlphaFoldDB" id="A0A6B0R740"/>
<feature type="region of interest" description="Disordered" evidence="1">
    <location>
        <begin position="51"/>
        <end position="85"/>
    </location>
</feature>
<reference evidence="2" key="1">
    <citation type="submission" date="2019-10" db="EMBL/GenBank/DDBJ databases">
        <title>The sequence and de novo assembly of the wild yak genome.</title>
        <authorList>
            <person name="Liu Y."/>
        </authorList>
    </citation>
    <scope>NUCLEOTIDE SEQUENCE [LARGE SCALE GENOMIC DNA]</scope>
    <source>
        <strain evidence="2">WY2019</strain>
    </source>
</reference>